<gene>
    <name evidence="4" type="ORF">DPMN_058636</name>
</gene>
<evidence type="ECO:0000256" key="1">
    <source>
        <dbReference type="RuleBase" id="RU000586"/>
    </source>
</evidence>
<dbReference type="InterPro" id="IPR022677">
    <property type="entry name" value="NMT_C"/>
</dbReference>
<dbReference type="InterPro" id="IPR016181">
    <property type="entry name" value="Acyl_CoA_acyltransferase"/>
</dbReference>
<dbReference type="AlphaFoldDB" id="A0A9D4C2F7"/>
<keyword evidence="1" id="KW-0012">Acyltransferase</keyword>
<name>A0A9D4C2F7_DREPO</name>
<accession>A0A9D4C2F7</accession>
<keyword evidence="1" id="KW-0808">Transferase</keyword>
<evidence type="ECO:0000313" key="5">
    <source>
        <dbReference type="Proteomes" id="UP000828390"/>
    </source>
</evidence>
<organism evidence="4 5">
    <name type="scientific">Dreissena polymorpha</name>
    <name type="common">Zebra mussel</name>
    <name type="synonym">Mytilus polymorpha</name>
    <dbReference type="NCBI Taxonomy" id="45954"/>
    <lineage>
        <taxon>Eukaryota</taxon>
        <taxon>Metazoa</taxon>
        <taxon>Spiralia</taxon>
        <taxon>Lophotrochozoa</taxon>
        <taxon>Mollusca</taxon>
        <taxon>Bivalvia</taxon>
        <taxon>Autobranchia</taxon>
        <taxon>Heteroconchia</taxon>
        <taxon>Euheterodonta</taxon>
        <taxon>Imparidentia</taxon>
        <taxon>Neoheterodontei</taxon>
        <taxon>Myida</taxon>
        <taxon>Dreissenoidea</taxon>
        <taxon>Dreissenidae</taxon>
        <taxon>Dreissena</taxon>
    </lineage>
</organism>
<comment type="caution">
    <text evidence="4">The sequence shown here is derived from an EMBL/GenBank/DDBJ whole genome shotgun (WGS) entry which is preliminary data.</text>
</comment>
<sequence>MQNKQFLDKLKFGIGDGNLQYYLYNWRCTQMEPYQVGKSSRVLETLGLMHVCKLLYLTSYKNDLFDWLRAVTCPWCIFHTP</sequence>
<dbReference type="EMBL" id="JAIWYP010000013">
    <property type="protein sequence ID" value="KAH3715920.1"/>
    <property type="molecule type" value="Genomic_DNA"/>
</dbReference>
<keyword evidence="5" id="KW-1185">Reference proteome</keyword>
<dbReference type="PROSITE" id="PS00976">
    <property type="entry name" value="NMT_2"/>
    <property type="match status" value="1"/>
</dbReference>
<dbReference type="EC" id="2.3.1.97" evidence="1"/>
<comment type="function">
    <text evidence="1">Adds a myristoyl group to the N-terminal glycine residue of certain cellular proteins.</text>
</comment>
<reference evidence="4" key="2">
    <citation type="submission" date="2020-11" db="EMBL/GenBank/DDBJ databases">
        <authorList>
            <person name="McCartney M.A."/>
            <person name="Auch B."/>
            <person name="Kono T."/>
            <person name="Mallez S."/>
            <person name="Becker A."/>
            <person name="Gohl D.M."/>
            <person name="Silverstein K.A.T."/>
            <person name="Koren S."/>
            <person name="Bechman K.B."/>
            <person name="Herman A."/>
            <person name="Abrahante J.E."/>
            <person name="Garbe J."/>
        </authorList>
    </citation>
    <scope>NUCLEOTIDE SEQUENCE</scope>
    <source>
        <strain evidence="4">Duluth1</strain>
        <tissue evidence="4">Whole animal</tissue>
    </source>
</reference>
<evidence type="ECO:0000256" key="2">
    <source>
        <dbReference type="RuleBase" id="RU004178"/>
    </source>
</evidence>
<dbReference type="GO" id="GO:0004379">
    <property type="term" value="F:glycylpeptide N-tetradecanoyltransferase activity"/>
    <property type="evidence" value="ECO:0007669"/>
    <property type="project" value="UniProtKB-EC"/>
</dbReference>
<dbReference type="Pfam" id="PF02799">
    <property type="entry name" value="NMT_C"/>
    <property type="match status" value="1"/>
</dbReference>
<protein>
    <recommendedName>
        <fullName evidence="1">Glycylpeptide N-tetradecanoyltransferase</fullName>
        <ecNumber evidence="1">2.3.1.97</ecNumber>
    </recommendedName>
</protein>
<comment type="catalytic activity">
    <reaction evidence="1">
        <text>N-terminal glycyl-[protein] + tetradecanoyl-CoA = N-tetradecanoylglycyl-[protein] + CoA + H(+)</text>
        <dbReference type="Rhea" id="RHEA:15521"/>
        <dbReference type="Rhea" id="RHEA-COMP:12666"/>
        <dbReference type="Rhea" id="RHEA-COMP:12667"/>
        <dbReference type="ChEBI" id="CHEBI:15378"/>
        <dbReference type="ChEBI" id="CHEBI:57287"/>
        <dbReference type="ChEBI" id="CHEBI:57385"/>
        <dbReference type="ChEBI" id="CHEBI:64723"/>
        <dbReference type="ChEBI" id="CHEBI:133050"/>
        <dbReference type="EC" id="2.3.1.97"/>
    </reaction>
</comment>
<comment type="similarity">
    <text evidence="2">Belongs to the NMT family.</text>
</comment>
<dbReference type="InterPro" id="IPR000903">
    <property type="entry name" value="NMT"/>
</dbReference>
<evidence type="ECO:0000259" key="3">
    <source>
        <dbReference type="Pfam" id="PF02799"/>
    </source>
</evidence>
<dbReference type="Proteomes" id="UP000828390">
    <property type="component" value="Unassembled WGS sequence"/>
</dbReference>
<dbReference type="InterPro" id="IPR022678">
    <property type="entry name" value="NMT_CS"/>
</dbReference>
<dbReference type="SUPFAM" id="SSF55729">
    <property type="entry name" value="Acyl-CoA N-acyltransferases (Nat)"/>
    <property type="match status" value="1"/>
</dbReference>
<reference evidence="4" key="1">
    <citation type="journal article" date="2019" name="bioRxiv">
        <title>The Genome of the Zebra Mussel, Dreissena polymorpha: A Resource for Invasive Species Research.</title>
        <authorList>
            <person name="McCartney M.A."/>
            <person name="Auch B."/>
            <person name="Kono T."/>
            <person name="Mallez S."/>
            <person name="Zhang Y."/>
            <person name="Obille A."/>
            <person name="Becker A."/>
            <person name="Abrahante J.E."/>
            <person name="Garbe J."/>
            <person name="Badalamenti J.P."/>
            <person name="Herman A."/>
            <person name="Mangelson H."/>
            <person name="Liachko I."/>
            <person name="Sullivan S."/>
            <person name="Sone E.D."/>
            <person name="Koren S."/>
            <person name="Silverstein K.A.T."/>
            <person name="Beckman K.B."/>
            <person name="Gohl D.M."/>
        </authorList>
    </citation>
    <scope>NUCLEOTIDE SEQUENCE</scope>
    <source>
        <strain evidence="4">Duluth1</strain>
        <tissue evidence="4">Whole animal</tissue>
    </source>
</reference>
<dbReference type="PANTHER" id="PTHR11377">
    <property type="entry name" value="N-MYRISTOYL TRANSFERASE"/>
    <property type="match status" value="1"/>
</dbReference>
<proteinExistence type="inferred from homology"/>
<evidence type="ECO:0000313" key="4">
    <source>
        <dbReference type="EMBL" id="KAH3715920.1"/>
    </source>
</evidence>
<dbReference type="Gene3D" id="3.40.630.30">
    <property type="match status" value="1"/>
</dbReference>
<dbReference type="GO" id="GO:0005737">
    <property type="term" value="C:cytoplasm"/>
    <property type="evidence" value="ECO:0007669"/>
    <property type="project" value="TreeGrafter"/>
</dbReference>
<feature type="domain" description="Glycylpeptide N-tetradecanoyltransferase C-terminal" evidence="3">
    <location>
        <begin position="1"/>
        <end position="33"/>
    </location>
</feature>
<dbReference type="PANTHER" id="PTHR11377:SF5">
    <property type="entry name" value="GLYCYLPEPTIDE N-TETRADECANOYLTRANSFERASE"/>
    <property type="match status" value="1"/>
</dbReference>